<dbReference type="GO" id="GO:0005694">
    <property type="term" value="C:chromosome"/>
    <property type="evidence" value="ECO:0007669"/>
    <property type="project" value="InterPro"/>
</dbReference>
<dbReference type="AlphaFoldDB" id="A0A0K8PBQ1"/>
<dbReference type="SUPFAM" id="SSF56719">
    <property type="entry name" value="Type II DNA topoisomerase"/>
    <property type="match status" value="1"/>
</dbReference>
<dbReference type="GO" id="GO:0005524">
    <property type="term" value="F:ATP binding"/>
    <property type="evidence" value="ECO:0007669"/>
    <property type="project" value="UniProtKB-UniRule"/>
</dbReference>
<evidence type="ECO:0000313" key="12">
    <source>
        <dbReference type="EMBL" id="GAP39575.1"/>
    </source>
</evidence>
<keyword evidence="13" id="KW-1185">Reference proteome</keyword>
<dbReference type="InterPro" id="IPR013757">
    <property type="entry name" value="Topo_IIA_A_a_sf"/>
</dbReference>
<keyword evidence="8" id="KW-0963">Cytoplasm</keyword>
<comment type="caution">
    <text evidence="8">Lacks conserved residue(s) required for the propagation of feature annotation.</text>
</comment>
<dbReference type="InterPro" id="IPR050220">
    <property type="entry name" value="Type_II_DNA_Topoisomerases"/>
</dbReference>
<dbReference type="Gene3D" id="3.30.1360.40">
    <property type="match status" value="1"/>
</dbReference>
<dbReference type="Gene3D" id="2.120.10.90">
    <property type="entry name" value="DNA gyrase/topoisomerase IV, subunit A, C-terminal"/>
    <property type="match status" value="1"/>
</dbReference>
<organism evidence="12">
    <name type="scientific">Flexilinea flocculi</name>
    <dbReference type="NCBI Taxonomy" id="1678840"/>
    <lineage>
        <taxon>Bacteria</taxon>
        <taxon>Bacillati</taxon>
        <taxon>Chloroflexota</taxon>
        <taxon>Anaerolineae</taxon>
        <taxon>Anaerolineales</taxon>
        <taxon>Anaerolineaceae</taxon>
        <taxon>Flexilinea</taxon>
    </lineage>
</organism>
<keyword evidence="7 8" id="KW-0413">Isomerase</keyword>
<dbReference type="PANTHER" id="PTHR43493:SF5">
    <property type="entry name" value="DNA GYRASE SUBUNIT A, CHLOROPLASTIC_MITOCHONDRIAL"/>
    <property type="match status" value="1"/>
</dbReference>
<comment type="function">
    <text evidence="8">A type II topoisomerase that negatively supercoils closed circular double-stranded (ds) DNA in an ATP-dependent manner to modulate DNA topology and maintain chromosomes in an underwound state. Negative supercoiling favors strand separation, and DNA replication, transcription, recombination and repair, all of which involve strand separation. Also able to catalyze the interconversion of other topological isomers of dsDNA rings, including catenanes and knotted rings. Type II topoisomerases break and join 2 DNA strands simultaneously in an ATP-dependent manner.</text>
</comment>
<evidence type="ECO:0000256" key="9">
    <source>
        <dbReference type="PROSITE-ProRule" id="PRU01384"/>
    </source>
</evidence>
<dbReference type="NCBIfam" id="NF004043">
    <property type="entry name" value="PRK05560.1"/>
    <property type="match status" value="1"/>
</dbReference>
<dbReference type="Pfam" id="PF00521">
    <property type="entry name" value="DNA_topoisoIV"/>
    <property type="match status" value="1"/>
</dbReference>
<dbReference type="GO" id="GO:0009330">
    <property type="term" value="C:DNA topoisomerase type II (double strand cut, ATP-hydrolyzing) complex"/>
    <property type="evidence" value="ECO:0007669"/>
    <property type="project" value="TreeGrafter"/>
</dbReference>
<dbReference type="EMBL" id="DF968180">
    <property type="protein sequence ID" value="GAP39575.1"/>
    <property type="molecule type" value="Genomic_DNA"/>
</dbReference>
<dbReference type="FunFam" id="1.10.268.10:FF:000001">
    <property type="entry name" value="DNA gyrase subunit A"/>
    <property type="match status" value="1"/>
</dbReference>
<name>A0A0K8PBQ1_9CHLR</name>
<dbReference type="SUPFAM" id="SSF101904">
    <property type="entry name" value="GyrA/ParC C-terminal domain-like"/>
    <property type="match status" value="1"/>
</dbReference>
<dbReference type="STRING" id="1678840.ATC1_12106"/>
<evidence type="ECO:0000256" key="6">
    <source>
        <dbReference type="ARBA" id="ARBA00023125"/>
    </source>
</evidence>
<dbReference type="InterPro" id="IPR013760">
    <property type="entry name" value="Topo_IIA-like_dom_sf"/>
</dbReference>
<dbReference type="FunFam" id="3.90.199.10:FF:000001">
    <property type="entry name" value="DNA gyrase subunit A"/>
    <property type="match status" value="1"/>
</dbReference>
<dbReference type="GO" id="GO:0006261">
    <property type="term" value="P:DNA-templated DNA replication"/>
    <property type="evidence" value="ECO:0007669"/>
    <property type="project" value="UniProtKB-UniRule"/>
</dbReference>
<dbReference type="Pfam" id="PF03989">
    <property type="entry name" value="DNA_gyraseA_C"/>
    <property type="match status" value="6"/>
</dbReference>
<protein>
    <recommendedName>
        <fullName evidence="8">DNA gyrase subunit A</fullName>
        <ecNumber evidence="8">5.6.2.2</ecNumber>
    </recommendedName>
</protein>
<dbReference type="RefSeq" id="WP_082174626.1">
    <property type="nucleotide sequence ID" value="NZ_DF968180.1"/>
</dbReference>
<gene>
    <name evidence="8" type="primary">gyrA</name>
    <name evidence="12" type="ORF">ATC1_12106</name>
</gene>
<dbReference type="InterPro" id="IPR002205">
    <property type="entry name" value="Topo_IIA_dom_A"/>
</dbReference>
<keyword evidence="5 8" id="KW-0799">Topoisomerase</keyword>
<evidence type="ECO:0000256" key="4">
    <source>
        <dbReference type="ARBA" id="ARBA00022840"/>
    </source>
</evidence>
<dbReference type="EC" id="5.6.2.2" evidence="8"/>
<reference evidence="12" key="1">
    <citation type="journal article" date="2015" name="Genome Announc.">
        <title>Draft Genome Sequence of Anaerolineae Strain TC1, a Novel Isolate from a Methanogenic Wastewater Treatment System.</title>
        <authorList>
            <person name="Matsuura N."/>
            <person name="Tourlousse D.M."/>
            <person name="Sun L."/>
            <person name="Toyonaga M."/>
            <person name="Kuroda K."/>
            <person name="Ohashi A."/>
            <person name="Cruz R."/>
            <person name="Yamaguchi T."/>
            <person name="Sekiguchi Y."/>
        </authorList>
    </citation>
    <scope>NUCLEOTIDE SEQUENCE [LARGE SCALE GENOMIC DNA]</scope>
    <source>
        <strain evidence="12">TC1</strain>
    </source>
</reference>
<accession>A0A0K8PBQ1</accession>
<dbReference type="PATRIC" id="fig|1678840.3.peg.626"/>
<dbReference type="NCBIfam" id="NF004044">
    <property type="entry name" value="PRK05561.1"/>
    <property type="match status" value="1"/>
</dbReference>
<evidence type="ECO:0000256" key="8">
    <source>
        <dbReference type="HAMAP-Rule" id="MF_01897"/>
    </source>
</evidence>
<dbReference type="SMART" id="SM00434">
    <property type="entry name" value="TOP4c"/>
    <property type="match status" value="1"/>
</dbReference>
<evidence type="ECO:0000256" key="1">
    <source>
        <dbReference type="ARBA" id="ARBA00000185"/>
    </source>
</evidence>
<dbReference type="PROSITE" id="PS52040">
    <property type="entry name" value="TOPO_IIA"/>
    <property type="match status" value="1"/>
</dbReference>
<dbReference type="InterPro" id="IPR006691">
    <property type="entry name" value="GyrA/parC_rep"/>
</dbReference>
<feature type="domain" description="Topo IIA-type catalytic" evidence="11">
    <location>
        <begin position="32"/>
        <end position="501"/>
    </location>
</feature>
<dbReference type="Gene3D" id="1.10.268.10">
    <property type="entry name" value="Topoisomerase, domain 3"/>
    <property type="match status" value="1"/>
</dbReference>
<dbReference type="InterPro" id="IPR035516">
    <property type="entry name" value="Gyrase/topoIV_suA_C"/>
</dbReference>
<evidence type="ECO:0000256" key="2">
    <source>
        <dbReference type="ARBA" id="ARBA00008263"/>
    </source>
</evidence>
<dbReference type="NCBIfam" id="TIGR01063">
    <property type="entry name" value="gyrA"/>
    <property type="match status" value="1"/>
</dbReference>
<keyword evidence="6 8" id="KW-0238">DNA-binding</keyword>
<dbReference type="OrthoDB" id="9806486at2"/>
<evidence type="ECO:0000256" key="10">
    <source>
        <dbReference type="SAM" id="MobiDB-lite"/>
    </source>
</evidence>
<evidence type="ECO:0000313" key="13">
    <source>
        <dbReference type="Proteomes" id="UP000053370"/>
    </source>
</evidence>
<dbReference type="Proteomes" id="UP000053370">
    <property type="component" value="Unassembled WGS sequence"/>
</dbReference>
<dbReference type="PANTHER" id="PTHR43493">
    <property type="entry name" value="DNA GYRASE/TOPOISOMERASE SUBUNIT A"/>
    <property type="match status" value="1"/>
</dbReference>
<dbReference type="FunFam" id="3.30.1360.40:FF:000002">
    <property type="entry name" value="DNA gyrase subunit A"/>
    <property type="match status" value="1"/>
</dbReference>
<dbReference type="Gene3D" id="3.90.199.10">
    <property type="entry name" value="Topoisomerase II, domain 5"/>
    <property type="match status" value="1"/>
</dbReference>
<comment type="similarity">
    <text evidence="2 8">Belongs to the type II topoisomerase GyrA/ParC subunit family.</text>
</comment>
<dbReference type="GO" id="GO:0005737">
    <property type="term" value="C:cytoplasm"/>
    <property type="evidence" value="ECO:0007669"/>
    <property type="project" value="UniProtKB-SubCell"/>
</dbReference>
<comment type="catalytic activity">
    <reaction evidence="1 8 9">
        <text>ATP-dependent breakage, passage and rejoining of double-stranded DNA.</text>
        <dbReference type="EC" id="5.6.2.2"/>
    </reaction>
</comment>
<dbReference type="HAMAP" id="MF_01897">
    <property type="entry name" value="GyrA"/>
    <property type="match status" value="1"/>
</dbReference>
<proteinExistence type="inferred from homology"/>
<evidence type="ECO:0000256" key="5">
    <source>
        <dbReference type="ARBA" id="ARBA00023029"/>
    </source>
</evidence>
<evidence type="ECO:0000256" key="3">
    <source>
        <dbReference type="ARBA" id="ARBA00022741"/>
    </source>
</evidence>
<dbReference type="InterPro" id="IPR013758">
    <property type="entry name" value="Topo_IIA_A/C_ab"/>
</dbReference>
<keyword evidence="4 8" id="KW-0067">ATP-binding</keyword>
<comment type="miscellaneous">
    <text evidence="8">Few gyrases are as efficient as E.coli at forming negative supercoils. Not all organisms have 2 type II topoisomerases; in organisms with a single type II topoisomerase this enzyme also has to decatenate newly replicated chromosomes.</text>
</comment>
<keyword evidence="3 8" id="KW-0547">Nucleotide-binding</keyword>
<feature type="region of interest" description="Disordered" evidence="10">
    <location>
        <begin position="839"/>
        <end position="874"/>
    </location>
</feature>
<comment type="subunit">
    <text evidence="8">Heterotetramer, composed of two GyrA and two GyrB chains. In the heterotetramer, GyrA contains the active site tyrosine that forms a transient covalent intermediate with DNA, while GyrB binds cofactors and catalyzes ATP hydrolysis.</text>
</comment>
<dbReference type="InterPro" id="IPR005743">
    <property type="entry name" value="GyrA"/>
</dbReference>
<evidence type="ECO:0000256" key="7">
    <source>
        <dbReference type="ARBA" id="ARBA00023235"/>
    </source>
</evidence>
<feature type="active site" description="O-(5'-phospho-DNA)-tyrosine intermediate" evidence="8 9">
    <location>
        <position position="120"/>
    </location>
</feature>
<dbReference type="GO" id="GO:0006265">
    <property type="term" value="P:DNA topological change"/>
    <property type="evidence" value="ECO:0007669"/>
    <property type="project" value="UniProtKB-UniRule"/>
</dbReference>
<dbReference type="GO" id="GO:0003677">
    <property type="term" value="F:DNA binding"/>
    <property type="evidence" value="ECO:0007669"/>
    <property type="project" value="UniProtKB-UniRule"/>
</dbReference>
<dbReference type="CDD" id="cd00187">
    <property type="entry name" value="TOP4c"/>
    <property type="match status" value="1"/>
</dbReference>
<dbReference type="GO" id="GO:0034335">
    <property type="term" value="F:DNA negative supercoiling activity"/>
    <property type="evidence" value="ECO:0007669"/>
    <property type="project" value="UniProtKB-ARBA"/>
</dbReference>
<sequence>MGNDAVNSVDIDQQMRVAYLDYAMSVIVSRALPDARDGLKPVHRRILFAMQDMGIRSNGPHKKSARIVGEVLGKYHPHGDSSIYDAMARMSQDFSMRYPLVDGQGNFGSIDGDSPAAMRYTEARIAAITDELLADIDKDTVDFSDNFDGTLKEPLVLPSKLPNLLLNGSAGIAVGMATNIPPHNLREISAAMIYIIDNYDDIENISVEDLMRFVQGPDFPTGGVILGREGIMQAYSTGRGRIVVRGRTEIEENRPGRYDIIITEIPYQINKTTLIERIAELVREGKLDMISDLRDESDRTGMRIVIELKKNGQPKQVLNLLYKHTMLQSTFGVQMLALVENQPRTLSLKKALQIFIEHRLTVIQRRSHFELEKAKARAHILEGLLIALANVDEVIALIRASRDIETAKNGLMTRFNLSDLQAQAILDMQFRRLAALEQMKIEDEQKEITARINYLENLLADPKQQLETVKRETAELTEKYGDDRRTSVEADAVEHLSDSDLVDDQSVFITLTERGYIKRVNANVYRTYNRGAVGVAGHGLKEEDQLSKLVFANTHDTVLFFTNKGKVYTEKVFRILKGERTDKGTPVINVISLEPEEKVTELIAVSDFNPRNYLVMVTANGKIKRTPLKEYSNVRTNGIKAIRLEEDDELKWVLQTNGKLFIIMATENGKGLRFSETIVRSMGRTASGVRGMKIAADDRLASVDVAAEQDFLLVVGEKGIGKRTPVQMIPTHGRATSGVMITNKRALSITGKVIAACVLRENYDVTFITSLGNVVRLKGTTIPVKGRTARGVRLVRLTEGATVAAVTSNDADLILDDVVPENVLPPETQEDMAADAFEEVDDLDEELDEAEESEEIPESDENEEILPEDSDNDE</sequence>
<comment type="subcellular location">
    <subcellularLocation>
        <location evidence="8">Cytoplasm</location>
    </subcellularLocation>
</comment>
<evidence type="ECO:0000259" key="11">
    <source>
        <dbReference type="PROSITE" id="PS52040"/>
    </source>
</evidence>